<gene>
    <name evidence="2" type="ORF">B5F32_08930</name>
</gene>
<dbReference type="Proteomes" id="UP000195950">
    <property type="component" value="Unassembled WGS sequence"/>
</dbReference>
<dbReference type="Gene3D" id="3.40.50.300">
    <property type="entry name" value="P-loop containing nucleotide triphosphate hydrolases"/>
    <property type="match status" value="1"/>
</dbReference>
<dbReference type="Pfam" id="PF01656">
    <property type="entry name" value="CbiA"/>
    <property type="match status" value="1"/>
</dbReference>
<dbReference type="PANTHER" id="PTHR13696:SF52">
    <property type="entry name" value="PARA FAMILY PROTEIN CT_582"/>
    <property type="match status" value="1"/>
</dbReference>
<evidence type="ECO:0000259" key="1">
    <source>
        <dbReference type="Pfam" id="PF01656"/>
    </source>
</evidence>
<protein>
    <submittedName>
        <fullName evidence="2">Conjugal transfer protein TraA</fullName>
    </submittedName>
</protein>
<proteinExistence type="predicted"/>
<dbReference type="InterPro" id="IPR002586">
    <property type="entry name" value="CobQ/CobB/MinD/ParA_Nub-bd_dom"/>
</dbReference>
<reference evidence="3" key="1">
    <citation type="submission" date="2017-04" db="EMBL/GenBank/DDBJ databases">
        <title>Function of individual gut microbiota members based on whole genome sequencing of pure cultures obtained from chicken caecum.</title>
        <authorList>
            <person name="Medvecky M."/>
            <person name="Cejkova D."/>
            <person name="Polansky O."/>
            <person name="Karasova D."/>
            <person name="Kubasova T."/>
            <person name="Cizek A."/>
            <person name="Rychlik I."/>
        </authorList>
    </citation>
    <scope>NUCLEOTIDE SEQUENCE [LARGE SCALE GENOMIC DNA]</scope>
    <source>
        <strain evidence="3">An199</strain>
    </source>
</reference>
<dbReference type="CDD" id="cd02042">
    <property type="entry name" value="ParAB_family"/>
    <property type="match status" value="1"/>
</dbReference>
<comment type="caution">
    <text evidence="2">The sequence shown here is derived from an EMBL/GenBank/DDBJ whole genome shotgun (WGS) entry which is preliminary data.</text>
</comment>
<dbReference type="InterPro" id="IPR050678">
    <property type="entry name" value="DNA_Partitioning_ATPase"/>
</dbReference>
<evidence type="ECO:0000313" key="3">
    <source>
        <dbReference type="Proteomes" id="UP000195950"/>
    </source>
</evidence>
<dbReference type="EMBL" id="NFJX01000006">
    <property type="protein sequence ID" value="OUP19631.1"/>
    <property type="molecule type" value="Genomic_DNA"/>
</dbReference>
<dbReference type="AlphaFoldDB" id="A0A1Y4IPP1"/>
<accession>A0A1Y4IPP1</accession>
<feature type="domain" description="CobQ/CobB/MinD/ParA nucleotide binding" evidence="1">
    <location>
        <begin position="10"/>
        <end position="218"/>
    </location>
</feature>
<organism evidence="2 3">
    <name type="scientific">Parabacteroides distasonis</name>
    <dbReference type="NCBI Taxonomy" id="823"/>
    <lineage>
        <taxon>Bacteria</taxon>
        <taxon>Pseudomonadati</taxon>
        <taxon>Bacteroidota</taxon>
        <taxon>Bacteroidia</taxon>
        <taxon>Bacteroidales</taxon>
        <taxon>Tannerellaceae</taxon>
        <taxon>Parabacteroides</taxon>
    </lineage>
</organism>
<sequence length="268" mass="30843">MHMKKEPLFIAFASQKGGVGKTAFTVLTAGILRYQRGYNVAVVDCDPPQHSIGLMRDRDLECVKENDSLKMALYRQYKQKPQKAYPIIKSEPENAVENFYRYMREQETEFDIVLFDLPCAFRYMGMIRTLALMHHIFIPLKADDAVMQSTLQFASVIRKELVSHEDYPLKGIHLFWNMIDKREDKGTFEAWNKTICDSKLHLMTTCVPETKRYNREASNMRGGIFRSTLLLPDNRQVKGSGLMELVDEICGIIGLAEKQGESPMTNLM</sequence>
<evidence type="ECO:0000313" key="2">
    <source>
        <dbReference type="EMBL" id="OUP19631.1"/>
    </source>
</evidence>
<dbReference type="SUPFAM" id="SSF52540">
    <property type="entry name" value="P-loop containing nucleoside triphosphate hydrolases"/>
    <property type="match status" value="1"/>
</dbReference>
<name>A0A1Y4IPP1_PARDI</name>
<dbReference type="PANTHER" id="PTHR13696">
    <property type="entry name" value="P-LOOP CONTAINING NUCLEOSIDE TRIPHOSPHATE HYDROLASE"/>
    <property type="match status" value="1"/>
</dbReference>
<dbReference type="InterPro" id="IPR027417">
    <property type="entry name" value="P-loop_NTPase"/>
</dbReference>